<protein>
    <submittedName>
        <fullName evidence="3">GHKL domain-containing protein</fullName>
    </submittedName>
</protein>
<organism evidence="3 4">
    <name type="scientific">Microbacterium oryzae</name>
    <dbReference type="NCBI Taxonomy" id="743009"/>
    <lineage>
        <taxon>Bacteria</taxon>
        <taxon>Bacillati</taxon>
        <taxon>Actinomycetota</taxon>
        <taxon>Actinomycetes</taxon>
        <taxon>Micrococcales</taxon>
        <taxon>Microbacteriaceae</taxon>
        <taxon>Microbacterium</taxon>
    </lineage>
</organism>
<sequence length="300" mass="32767">MHSSGELSSTQSTRLSPISQPPTKALQSRLPSERAAAADWYVRNAAIGDIGILTTAIEEETVPAVRRLLAAAVRRAQQISEPTYVYEPDVAPASPEILDALSGLIRHETEPIIGWIRRSAAREIGDQYEASETFRNIDLLRRRLLGLETLAAAHRLPRYSRASLLTLIVDCQPQGFPDQVVDADRGDDDSIDTDPGLFSIIVGNALLNAQEASSGLPGAPILVRHGVSDRHFWVTVTNRFEGQAFEMEHVAQTGASTKDSHKGLGVSAMRMAADRLRYNFSLQASGGIVIFSLRGERFRA</sequence>
<dbReference type="EMBL" id="CP032550">
    <property type="protein sequence ID" value="QGU28179.1"/>
    <property type="molecule type" value="Genomic_DNA"/>
</dbReference>
<feature type="domain" description="Sensor histidine kinase NatK-like C-terminal" evidence="2">
    <location>
        <begin position="198"/>
        <end position="291"/>
    </location>
</feature>
<dbReference type="InterPro" id="IPR032834">
    <property type="entry name" value="NatK-like_C"/>
</dbReference>
<dbReference type="Gene3D" id="3.30.565.10">
    <property type="entry name" value="Histidine kinase-like ATPase, C-terminal domain"/>
    <property type="match status" value="1"/>
</dbReference>
<keyword evidence="4" id="KW-1185">Reference proteome</keyword>
<accession>A0A6I6E2Q4</accession>
<dbReference type="OrthoDB" id="5145310at2"/>
<name>A0A6I6E2Q4_9MICO</name>
<dbReference type="SUPFAM" id="SSF55874">
    <property type="entry name" value="ATPase domain of HSP90 chaperone/DNA topoisomerase II/histidine kinase"/>
    <property type="match status" value="1"/>
</dbReference>
<proteinExistence type="predicted"/>
<feature type="region of interest" description="Disordered" evidence="1">
    <location>
        <begin position="1"/>
        <end position="29"/>
    </location>
</feature>
<evidence type="ECO:0000259" key="2">
    <source>
        <dbReference type="Pfam" id="PF14501"/>
    </source>
</evidence>
<evidence type="ECO:0000256" key="1">
    <source>
        <dbReference type="SAM" id="MobiDB-lite"/>
    </source>
</evidence>
<gene>
    <name evidence="3" type="ORF">D7D94_11190</name>
</gene>
<dbReference type="AlphaFoldDB" id="A0A6I6E2Q4"/>
<evidence type="ECO:0000313" key="4">
    <source>
        <dbReference type="Proteomes" id="UP000422989"/>
    </source>
</evidence>
<dbReference type="KEGG" id="moj:D7D94_11190"/>
<dbReference type="Proteomes" id="UP000422989">
    <property type="component" value="Chromosome"/>
</dbReference>
<dbReference type="InterPro" id="IPR036890">
    <property type="entry name" value="HATPase_C_sf"/>
</dbReference>
<dbReference type="Pfam" id="PF14501">
    <property type="entry name" value="HATPase_c_5"/>
    <property type="match status" value="1"/>
</dbReference>
<reference evidence="3 4" key="1">
    <citation type="submission" date="2018-09" db="EMBL/GenBank/DDBJ databases">
        <title>Whole genome sequencing of Microbacterium oryzae strain MB-10T.</title>
        <authorList>
            <person name="Das S.K."/>
        </authorList>
    </citation>
    <scope>NUCLEOTIDE SEQUENCE [LARGE SCALE GENOMIC DNA]</scope>
    <source>
        <strain evidence="3 4">MB-10</strain>
    </source>
</reference>
<evidence type="ECO:0000313" key="3">
    <source>
        <dbReference type="EMBL" id="QGU28179.1"/>
    </source>
</evidence>